<dbReference type="AlphaFoldDB" id="A0A8E2AR32"/>
<name>A0A8E2AR32_9APHY</name>
<keyword evidence="3" id="KW-1185">Reference proteome</keyword>
<evidence type="ECO:0000256" key="1">
    <source>
        <dbReference type="SAM" id="MobiDB-lite"/>
    </source>
</evidence>
<proteinExistence type="predicted"/>
<reference evidence="2 3" key="1">
    <citation type="submission" date="2016-07" db="EMBL/GenBank/DDBJ databases">
        <title>Draft genome of the white-rot fungus Obba rivulosa 3A-2.</title>
        <authorList>
            <consortium name="DOE Joint Genome Institute"/>
            <person name="Miettinen O."/>
            <person name="Riley R."/>
            <person name="Acob R."/>
            <person name="Barry K."/>
            <person name="Cullen D."/>
            <person name="De Vries R."/>
            <person name="Hainaut M."/>
            <person name="Hatakka A."/>
            <person name="Henrissat B."/>
            <person name="Hilden K."/>
            <person name="Kuo R."/>
            <person name="Labutti K."/>
            <person name="Lipzen A."/>
            <person name="Makela M.R."/>
            <person name="Sandor L."/>
            <person name="Spatafora J.W."/>
            <person name="Grigoriev I.V."/>
            <person name="Hibbett D.S."/>
        </authorList>
    </citation>
    <scope>NUCLEOTIDE SEQUENCE [LARGE SCALE GENOMIC DNA]</scope>
    <source>
        <strain evidence="2 3">3A-2</strain>
    </source>
</reference>
<evidence type="ECO:0000313" key="2">
    <source>
        <dbReference type="EMBL" id="OCH87784.1"/>
    </source>
</evidence>
<evidence type="ECO:0000313" key="3">
    <source>
        <dbReference type="Proteomes" id="UP000250043"/>
    </source>
</evidence>
<sequence>MDPNPRYSGSSGAGHDQRQPSGQPGAGRGQPGQSSARPMGPVGIGSGQGPMSYNNAPPYSGALHMGRGAVAPTQSFPPGVGMPSYVPTPASGYVTIPGSGSVYVQPFGFSGMQGGPMSAYQPSQIIPGAGPQAQATPSLRQPPHQARPILMDAQAHRAPHPTQELHMEGYTHAHSQHPYPLPGQLPSFSSGAGNPAGLTYAEIRKRLGFRKSLDKAASAIPTGDLVEAGWEFWILQEAEYIGSTPEIRVNSNISDRLEQIRREYMCPFATWVGCAQCLPVRHESQLYTGSWNVRVDDSVAFWDKIYCAHRHANSLCEQKWSTPDNHAMHRAVADGPTQPHLFIRDGVTLRQLTSIHAFEHLFATQHIDNPGEMHVEKAIGSAILSVFNDATLEPFESSRGRPSPIWKCTT</sequence>
<gene>
    <name evidence="2" type="ORF">OBBRIDRAFT_133205</name>
</gene>
<dbReference type="EMBL" id="KV722473">
    <property type="protein sequence ID" value="OCH87784.1"/>
    <property type="molecule type" value="Genomic_DNA"/>
</dbReference>
<protein>
    <submittedName>
        <fullName evidence="2">Uncharacterized protein</fullName>
    </submittedName>
</protein>
<accession>A0A8E2AR32</accession>
<dbReference type="Proteomes" id="UP000250043">
    <property type="component" value="Unassembled WGS sequence"/>
</dbReference>
<feature type="region of interest" description="Disordered" evidence="1">
    <location>
        <begin position="1"/>
        <end position="55"/>
    </location>
</feature>
<organism evidence="2 3">
    <name type="scientific">Obba rivulosa</name>
    <dbReference type="NCBI Taxonomy" id="1052685"/>
    <lineage>
        <taxon>Eukaryota</taxon>
        <taxon>Fungi</taxon>
        <taxon>Dikarya</taxon>
        <taxon>Basidiomycota</taxon>
        <taxon>Agaricomycotina</taxon>
        <taxon>Agaricomycetes</taxon>
        <taxon>Polyporales</taxon>
        <taxon>Gelatoporiaceae</taxon>
        <taxon>Obba</taxon>
    </lineage>
</organism>